<dbReference type="PANTHER" id="PTHR31157">
    <property type="entry name" value="SCP DOMAIN-CONTAINING PROTEIN"/>
    <property type="match status" value="1"/>
</dbReference>
<dbReference type="Gene3D" id="3.40.33.10">
    <property type="entry name" value="CAP"/>
    <property type="match status" value="1"/>
</dbReference>
<reference evidence="2 3" key="1">
    <citation type="submission" date="2020-08" db="EMBL/GenBank/DDBJ databases">
        <title>Novel species isolated from subtropical streams in China.</title>
        <authorList>
            <person name="Lu H."/>
        </authorList>
    </citation>
    <scope>NUCLEOTIDE SEQUENCE [LARGE SCALE GENOMIC DNA]</scope>
    <source>
        <strain evidence="2 3">KCTC 52442</strain>
    </source>
</reference>
<evidence type="ECO:0000259" key="1">
    <source>
        <dbReference type="Pfam" id="PF00188"/>
    </source>
</evidence>
<feature type="domain" description="SCP" evidence="1">
    <location>
        <begin position="88"/>
        <end position="192"/>
    </location>
</feature>
<sequence length="210" mass="23089">MLPMTACVHQATPAISPQQAAPVAIPLSSVMVSFSEDAALSSYSQPDLSNARCDLQNAQEFQEQAIRMLNALREKEQVCGTDVMPVTQAMKWNVRLQTAAFEHSAQMATTNIVSHTSVDARQLRDRVNAVGYRYAVLGENITAGPANLTAAIHAWLSSPRHCKQMLSAEFTEFAVACAAKKNSFYQKYWTMNLGRPRPESTIVSSPEVKK</sequence>
<dbReference type="InterPro" id="IPR035940">
    <property type="entry name" value="CAP_sf"/>
</dbReference>
<dbReference type="Pfam" id="PF00188">
    <property type="entry name" value="CAP"/>
    <property type="match status" value="1"/>
</dbReference>
<keyword evidence="3" id="KW-1185">Reference proteome</keyword>
<dbReference type="InterPro" id="IPR014044">
    <property type="entry name" value="CAP_dom"/>
</dbReference>
<gene>
    <name evidence="2" type="ORF">H8K33_16475</name>
</gene>
<dbReference type="CDD" id="cd05379">
    <property type="entry name" value="CAP_bacterial"/>
    <property type="match status" value="1"/>
</dbReference>
<dbReference type="SUPFAM" id="SSF55797">
    <property type="entry name" value="PR-1-like"/>
    <property type="match status" value="1"/>
</dbReference>
<comment type="caution">
    <text evidence="2">The sequence shown here is derived from an EMBL/GenBank/DDBJ whole genome shotgun (WGS) entry which is preliminary data.</text>
</comment>
<proteinExistence type="predicted"/>
<accession>A0ABR6XUI1</accession>
<dbReference type="RefSeq" id="WP_186892159.1">
    <property type="nucleotide sequence ID" value="NZ_JACOFU010000008.1"/>
</dbReference>
<dbReference type="EMBL" id="JACOFU010000008">
    <property type="protein sequence ID" value="MBC3833106.1"/>
    <property type="molecule type" value="Genomic_DNA"/>
</dbReference>
<protein>
    <submittedName>
        <fullName evidence="2">CAP domain-containing protein</fullName>
    </submittedName>
</protein>
<name>A0ABR6XUI1_9BURK</name>
<organism evidence="2 3">
    <name type="scientific">Undibacterium amnicola</name>
    <dbReference type="NCBI Taxonomy" id="1834038"/>
    <lineage>
        <taxon>Bacteria</taxon>
        <taxon>Pseudomonadati</taxon>
        <taxon>Pseudomonadota</taxon>
        <taxon>Betaproteobacteria</taxon>
        <taxon>Burkholderiales</taxon>
        <taxon>Oxalobacteraceae</taxon>
        <taxon>Undibacterium</taxon>
    </lineage>
</organism>
<dbReference type="PANTHER" id="PTHR31157:SF1">
    <property type="entry name" value="SCP DOMAIN-CONTAINING PROTEIN"/>
    <property type="match status" value="1"/>
</dbReference>
<dbReference type="Proteomes" id="UP000643610">
    <property type="component" value="Unassembled WGS sequence"/>
</dbReference>
<evidence type="ECO:0000313" key="2">
    <source>
        <dbReference type="EMBL" id="MBC3833106.1"/>
    </source>
</evidence>
<evidence type="ECO:0000313" key="3">
    <source>
        <dbReference type="Proteomes" id="UP000643610"/>
    </source>
</evidence>